<accession>A0A951QIP5</accession>
<protein>
    <submittedName>
        <fullName evidence="1">Uncharacterized protein</fullName>
    </submittedName>
</protein>
<dbReference type="AlphaFoldDB" id="A0A951QIP5"/>
<sequence>MKFSVKSIHPNSTSLRATNCQSSWESAVAGVEYLFMGLNGQTSQKQRQITDGNQNYGYTRISLLSSAAKLDQIKRSGRYRQRNTVPI</sequence>
<gene>
    <name evidence="1" type="ORF">KME60_07010</name>
</gene>
<organism evidence="1 2">
    <name type="scientific">Cyanomargarita calcarea GSE-NOS-MK-12-04C</name>
    <dbReference type="NCBI Taxonomy" id="2839659"/>
    <lineage>
        <taxon>Bacteria</taxon>
        <taxon>Bacillati</taxon>
        <taxon>Cyanobacteriota</taxon>
        <taxon>Cyanophyceae</taxon>
        <taxon>Nostocales</taxon>
        <taxon>Cyanomargaritaceae</taxon>
        <taxon>Cyanomargarita</taxon>
    </lineage>
</organism>
<evidence type="ECO:0000313" key="2">
    <source>
        <dbReference type="Proteomes" id="UP000729701"/>
    </source>
</evidence>
<reference evidence="1" key="1">
    <citation type="submission" date="2021-05" db="EMBL/GenBank/DDBJ databases">
        <authorList>
            <person name="Pietrasiak N."/>
            <person name="Ward R."/>
            <person name="Stajich J.E."/>
            <person name="Kurbessoian T."/>
        </authorList>
    </citation>
    <scope>NUCLEOTIDE SEQUENCE</scope>
    <source>
        <strain evidence="1">GSE-NOS-MK-12-04C</strain>
    </source>
</reference>
<name>A0A951QIP5_9CYAN</name>
<reference evidence="1" key="2">
    <citation type="journal article" date="2022" name="Microbiol. Resour. Announc.">
        <title>Metagenome Sequencing to Explore Phylogenomics of Terrestrial Cyanobacteria.</title>
        <authorList>
            <person name="Ward R.D."/>
            <person name="Stajich J.E."/>
            <person name="Johansen J.R."/>
            <person name="Huntemann M."/>
            <person name="Clum A."/>
            <person name="Foster B."/>
            <person name="Foster B."/>
            <person name="Roux S."/>
            <person name="Palaniappan K."/>
            <person name="Varghese N."/>
            <person name="Mukherjee S."/>
            <person name="Reddy T.B.K."/>
            <person name="Daum C."/>
            <person name="Copeland A."/>
            <person name="Chen I.A."/>
            <person name="Ivanova N.N."/>
            <person name="Kyrpides N.C."/>
            <person name="Shapiro N."/>
            <person name="Eloe-Fadrosh E.A."/>
            <person name="Pietrasiak N."/>
        </authorList>
    </citation>
    <scope>NUCLEOTIDE SEQUENCE</scope>
    <source>
        <strain evidence="1">GSE-NOS-MK-12-04C</strain>
    </source>
</reference>
<dbReference type="Proteomes" id="UP000729701">
    <property type="component" value="Unassembled WGS sequence"/>
</dbReference>
<evidence type="ECO:0000313" key="1">
    <source>
        <dbReference type="EMBL" id="MBW4667189.1"/>
    </source>
</evidence>
<comment type="caution">
    <text evidence="1">The sequence shown here is derived from an EMBL/GenBank/DDBJ whole genome shotgun (WGS) entry which is preliminary data.</text>
</comment>
<dbReference type="EMBL" id="JAHHGZ010000006">
    <property type="protein sequence ID" value="MBW4667189.1"/>
    <property type="molecule type" value="Genomic_DNA"/>
</dbReference>
<proteinExistence type="predicted"/>